<dbReference type="GO" id="GO:0016042">
    <property type="term" value="P:lipid catabolic process"/>
    <property type="evidence" value="ECO:0007669"/>
    <property type="project" value="UniProtKB-KW"/>
</dbReference>
<dbReference type="GO" id="GO:0016788">
    <property type="term" value="F:hydrolase activity, acting on ester bonds"/>
    <property type="evidence" value="ECO:0007669"/>
    <property type="project" value="InterPro"/>
</dbReference>
<evidence type="ECO:0000313" key="5">
    <source>
        <dbReference type="EMBL" id="JAT42457.1"/>
    </source>
</evidence>
<keyword evidence="2" id="KW-0378">Hydrolase</keyword>
<dbReference type="InterPro" id="IPR001087">
    <property type="entry name" value="GDSL"/>
</dbReference>
<dbReference type="CDD" id="cd01837">
    <property type="entry name" value="SGNH_plant_lipase_like"/>
    <property type="match status" value="1"/>
</dbReference>
<feature type="non-terminal residue" evidence="5">
    <location>
        <position position="1"/>
    </location>
</feature>
<dbReference type="InterPro" id="IPR051058">
    <property type="entry name" value="GDSL_Est/Lipase"/>
</dbReference>
<evidence type="ECO:0000256" key="2">
    <source>
        <dbReference type="ARBA" id="ARBA00022801"/>
    </source>
</evidence>
<dbReference type="Pfam" id="PF00657">
    <property type="entry name" value="Lipase_GDSL"/>
    <property type="match status" value="1"/>
</dbReference>
<feature type="chain" id="PRO_5008899504" evidence="4">
    <location>
        <begin position="37"/>
        <end position="383"/>
    </location>
</feature>
<organism evidence="5">
    <name type="scientific">Anthurium amnicola</name>
    <dbReference type="NCBI Taxonomy" id="1678845"/>
    <lineage>
        <taxon>Eukaryota</taxon>
        <taxon>Viridiplantae</taxon>
        <taxon>Streptophyta</taxon>
        <taxon>Embryophyta</taxon>
        <taxon>Tracheophyta</taxon>
        <taxon>Spermatophyta</taxon>
        <taxon>Magnoliopsida</taxon>
        <taxon>Liliopsida</taxon>
        <taxon>Araceae</taxon>
        <taxon>Pothoideae</taxon>
        <taxon>Potheae</taxon>
        <taxon>Anthurium</taxon>
    </lineage>
</organism>
<dbReference type="PANTHER" id="PTHR45648">
    <property type="entry name" value="GDSL LIPASE/ACYLHYDROLASE FAMILY PROTEIN (AFU_ORTHOLOGUE AFUA_4G14700)"/>
    <property type="match status" value="1"/>
</dbReference>
<evidence type="ECO:0000256" key="1">
    <source>
        <dbReference type="ARBA" id="ARBA00008668"/>
    </source>
</evidence>
<keyword evidence="3" id="KW-0442">Lipid degradation</keyword>
<name>A0A1D1XJ76_9ARAE</name>
<protein>
    <submittedName>
        <fullName evidence="5">GDSL esterase/lipase At5g37690</fullName>
    </submittedName>
</protein>
<comment type="similarity">
    <text evidence="1">Belongs to the 'GDSL' lipolytic enzyme family.</text>
</comment>
<evidence type="ECO:0000256" key="4">
    <source>
        <dbReference type="SAM" id="SignalP"/>
    </source>
</evidence>
<dbReference type="InterPro" id="IPR036514">
    <property type="entry name" value="SGNH_hydro_sf"/>
</dbReference>
<evidence type="ECO:0000256" key="3">
    <source>
        <dbReference type="ARBA" id="ARBA00022963"/>
    </source>
</evidence>
<dbReference type="PANTHER" id="PTHR45648:SF180">
    <property type="entry name" value="OS04G0561800 PROTEIN"/>
    <property type="match status" value="1"/>
</dbReference>
<accession>A0A1D1XJ76</accession>
<sequence length="383" mass="42066">KITCSARSTGPMAGFTMVSSILLVASMAAAISLVHADINPPAIFSFGDSLSDVGNNNYLPPGAYKCNFPHWGVDFTGGVATGRATNGYNIIDILAQHMGFKESPPPLEAKTSDTLTGVNYASGGSGFLLDCMNGNIKQCFTMWEQIDNFKRTRLDLQQRLGREAAEEFISKSILIFSDGGNDIYDFFLRYNTTSVFRIDEFVANLTSAFKKQLKELYDLGGRKFAIINVVALGDLPKVRFDGSDVRNLLTSITQKFNGAEDTMLKELSSTLPGMKYSIGNFFNVFKDLFNHPDEHGFKNATSACCGEIRPIDAPPFVLETLCTPEASLCSHRSEYVFFDVSHPTQSAMEYAGEKFYSGNLTYASPINLKQLVEDELGGGFQIM</sequence>
<feature type="signal peptide" evidence="4">
    <location>
        <begin position="1"/>
        <end position="36"/>
    </location>
</feature>
<dbReference type="InterPro" id="IPR035669">
    <property type="entry name" value="SGNH_plant_lipase-like"/>
</dbReference>
<reference evidence="5" key="1">
    <citation type="submission" date="2015-07" db="EMBL/GenBank/DDBJ databases">
        <title>Transcriptome Assembly of Anthurium amnicola.</title>
        <authorList>
            <person name="Suzuki J."/>
        </authorList>
    </citation>
    <scope>NUCLEOTIDE SEQUENCE</scope>
</reference>
<proteinExistence type="inferred from homology"/>
<keyword evidence="4" id="KW-0732">Signal</keyword>
<gene>
    <name evidence="5" type="primary">At5g37690_2</name>
    <name evidence="5" type="ORF">g.104338</name>
</gene>
<keyword evidence="3" id="KW-0443">Lipid metabolism</keyword>
<dbReference type="Gene3D" id="3.40.50.1110">
    <property type="entry name" value="SGNH hydrolase"/>
    <property type="match status" value="1"/>
</dbReference>
<dbReference type="EMBL" id="GDJX01025479">
    <property type="protein sequence ID" value="JAT42457.1"/>
    <property type="molecule type" value="Transcribed_RNA"/>
</dbReference>
<dbReference type="AlphaFoldDB" id="A0A1D1XJ76"/>